<evidence type="ECO:0000256" key="2">
    <source>
        <dbReference type="ARBA" id="ARBA00022801"/>
    </source>
</evidence>
<dbReference type="EMBL" id="JASCZI010090870">
    <property type="protein sequence ID" value="MED6147319.1"/>
    <property type="molecule type" value="Genomic_DNA"/>
</dbReference>
<dbReference type="PRINTS" id="PR00131">
    <property type="entry name" value="GLHYDRLASE1"/>
</dbReference>
<dbReference type="PANTHER" id="PTHR10353:SF327">
    <property type="entry name" value="GLYCOSIDE HYDROLASE FAMILY 1 PROTEIN"/>
    <property type="match status" value="1"/>
</dbReference>
<evidence type="ECO:0000313" key="6">
    <source>
        <dbReference type="Proteomes" id="UP001341840"/>
    </source>
</evidence>
<evidence type="ECO:0000256" key="1">
    <source>
        <dbReference type="ARBA" id="ARBA00010838"/>
    </source>
</evidence>
<dbReference type="PANTHER" id="PTHR10353">
    <property type="entry name" value="GLYCOSYL HYDROLASE"/>
    <property type="match status" value="1"/>
</dbReference>
<dbReference type="Gene3D" id="3.20.20.80">
    <property type="entry name" value="Glycosidases"/>
    <property type="match status" value="1"/>
</dbReference>
<protein>
    <submittedName>
        <fullName evidence="5">Beta-glucosidase 12</fullName>
    </submittedName>
</protein>
<feature type="chain" id="PRO_5047180942" evidence="4">
    <location>
        <begin position="28"/>
        <end position="527"/>
    </location>
</feature>
<name>A0ABU6TG18_9FABA</name>
<keyword evidence="2" id="KW-0378">Hydrolase</keyword>
<evidence type="ECO:0000256" key="4">
    <source>
        <dbReference type="SAM" id="SignalP"/>
    </source>
</evidence>
<dbReference type="Pfam" id="PF00232">
    <property type="entry name" value="Glyco_hydro_1"/>
    <property type="match status" value="1"/>
</dbReference>
<sequence>MAFINDHIHNLLLGVLLLLLSLTTIECDETIFNTTLTITHEYFGRKSFPPDFIFGSGSSAYQVEGAANEDGKGPSNWDNYTHSYPGRIKDGSNGDVSIDGYHRYKEDIELIKDMNMDSYRFSISWPRILPKGRVSGGVNKEGIKYYNNLIDEVKAKGLKPFVTIFHWDVPQALEEEYGGFLSPKIVNDFKDYAKLCFEEFGDRVKYWNTVNEPWTFSRNGYAKATYAPGRCSSWQNLNCTGGDSATEPYNVAHNMLLAHAAAVNLYWIRYKIFQWGKIGITLNCHWMVPLHNTIVDHSAAQRSLDFMLGWFMEPLTTGHYPSSMENLVGNRLPKFTWYQSWLLRRSFDFIGLNYYTSYYATDAPDINANPSYLTDSLANLTNKRHGIPIGPPAASTWLSIYPRGIYELLLYTKKKYNNPVIYITENGVDEVNDPTIPLKEALADGTRIDYYDEHLYYVHKAIKEGVKVKGFFAWSFGDSFEWNDGYTVRFGIYYVDYKDDLKRYPKLSATWFKNFLQVKVLTYSDLR</sequence>
<proteinExistence type="inferred from homology"/>
<comment type="similarity">
    <text evidence="1 3">Belongs to the glycosyl hydrolase 1 family.</text>
</comment>
<gene>
    <name evidence="5" type="primary">BGLU12_9</name>
    <name evidence="5" type="ORF">PIB30_043087</name>
</gene>
<dbReference type="InterPro" id="IPR017853">
    <property type="entry name" value="GH"/>
</dbReference>
<keyword evidence="6" id="KW-1185">Reference proteome</keyword>
<dbReference type="InterPro" id="IPR001360">
    <property type="entry name" value="Glyco_hydro_1"/>
</dbReference>
<reference evidence="5 6" key="1">
    <citation type="journal article" date="2023" name="Plants (Basel)">
        <title>Bridging the Gap: Combining Genomics and Transcriptomics Approaches to Understand Stylosanthes scabra, an Orphan Legume from the Brazilian Caatinga.</title>
        <authorList>
            <person name="Ferreira-Neto J.R.C."/>
            <person name="da Silva M.D."/>
            <person name="Binneck E."/>
            <person name="de Melo N.F."/>
            <person name="da Silva R.H."/>
            <person name="de Melo A.L.T.M."/>
            <person name="Pandolfi V."/>
            <person name="Bustamante F.O."/>
            <person name="Brasileiro-Vidal A.C."/>
            <person name="Benko-Iseppon A.M."/>
        </authorList>
    </citation>
    <scope>NUCLEOTIDE SEQUENCE [LARGE SCALE GENOMIC DNA]</scope>
    <source>
        <tissue evidence="5">Leaves</tissue>
    </source>
</reference>
<comment type="caution">
    <text evidence="5">The sequence shown here is derived from an EMBL/GenBank/DDBJ whole genome shotgun (WGS) entry which is preliminary data.</text>
</comment>
<evidence type="ECO:0000256" key="3">
    <source>
        <dbReference type="RuleBase" id="RU003690"/>
    </source>
</evidence>
<dbReference type="Proteomes" id="UP001341840">
    <property type="component" value="Unassembled WGS sequence"/>
</dbReference>
<evidence type="ECO:0000313" key="5">
    <source>
        <dbReference type="EMBL" id="MED6147319.1"/>
    </source>
</evidence>
<accession>A0ABU6TG18</accession>
<feature type="signal peptide" evidence="4">
    <location>
        <begin position="1"/>
        <end position="27"/>
    </location>
</feature>
<organism evidence="5 6">
    <name type="scientific">Stylosanthes scabra</name>
    <dbReference type="NCBI Taxonomy" id="79078"/>
    <lineage>
        <taxon>Eukaryota</taxon>
        <taxon>Viridiplantae</taxon>
        <taxon>Streptophyta</taxon>
        <taxon>Embryophyta</taxon>
        <taxon>Tracheophyta</taxon>
        <taxon>Spermatophyta</taxon>
        <taxon>Magnoliopsida</taxon>
        <taxon>eudicotyledons</taxon>
        <taxon>Gunneridae</taxon>
        <taxon>Pentapetalae</taxon>
        <taxon>rosids</taxon>
        <taxon>fabids</taxon>
        <taxon>Fabales</taxon>
        <taxon>Fabaceae</taxon>
        <taxon>Papilionoideae</taxon>
        <taxon>50 kb inversion clade</taxon>
        <taxon>dalbergioids sensu lato</taxon>
        <taxon>Dalbergieae</taxon>
        <taxon>Pterocarpus clade</taxon>
        <taxon>Stylosanthes</taxon>
    </lineage>
</organism>
<dbReference type="PROSITE" id="PS00653">
    <property type="entry name" value="GLYCOSYL_HYDROL_F1_2"/>
    <property type="match status" value="1"/>
</dbReference>
<dbReference type="SUPFAM" id="SSF51445">
    <property type="entry name" value="(Trans)glycosidases"/>
    <property type="match status" value="1"/>
</dbReference>
<keyword evidence="4" id="KW-0732">Signal</keyword>
<dbReference type="InterPro" id="IPR033132">
    <property type="entry name" value="GH_1_N_CS"/>
</dbReference>